<dbReference type="InterPro" id="IPR027417">
    <property type="entry name" value="P-loop_NTPase"/>
</dbReference>
<dbReference type="GO" id="GO:1990131">
    <property type="term" value="C:Gtr1-Gtr2 GTPase complex"/>
    <property type="evidence" value="ECO:0007669"/>
    <property type="project" value="TreeGrafter"/>
</dbReference>
<dbReference type="GO" id="GO:0005525">
    <property type="term" value="F:GTP binding"/>
    <property type="evidence" value="ECO:0007669"/>
    <property type="project" value="UniProtKB-KW"/>
</dbReference>
<dbReference type="InterPro" id="IPR006762">
    <property type="entry name" value="Gtr1_RagA"/>
</dbReference>
<dbReference type="Pfam" id="PF04670">
    <property type="entry name" value="Gtr1_RagA"/>
    <property type="match status" value="1"/>
</dbReference>
<proteinExistence type="inferred from homology"/>
<dbReference type="GO" id="GO:0009267">
    <property type="term" value="P:cellular response to starvation"/>
    <property type="evidence" value="ECO:0007669"/>
    <property type="project" value="TreeGrafter"/>
</dbReference>
<sequence length="330" mass="36905">MAGVAEGSAADAPKVLVWGPPRAGKTSILKVVFQKMSPCEALFIETTKNVEVTSVNRNALVRFKVLDFPGNSMFGEDLNVFKNVGVVVFVVDAQEDSFTGAVSMAKKIILLACRANAKISFDVLVHKLDGDHFFNEDQKCQIQRDIHSKITEELEEKVNAKVTSHCTSIYDHTVFKAFSKIVQKILPEVPTLETSLDYLISNSRMEKAYLFDIISKVYIASDPQPVDIQSYELCSDMIDVVIDVSCIYGITEDGNSIASTIEQDCQSRCIIHLHNGTLLYLNQVDRCLALVCIIRDEVFEHQQYLLDYNIKIFQEALEEIKAARDLPDGP</sequence>
<dbReference type="GO" id="GO:0010507">
    <property type="term" value="P:negative regulation of autophagy"/>
    <property type="evidence" value="ECO:0007669"/>
    <property type="project" value="TreeGrafter"/>
</dbReference>
<dbReference type="GO" id="GO:1904263">
    <property type="term" value="P:positive regulation of TORC1 signaling"/>
    <property type="evidence" value="ECO:0007669"/>
    <property type="project" value="TreeGrafter"/>
</dbReference>
<name>A0A7S0FXV5_9DINO</name>
<dbReference type="SUPFAM" id="SSF52540">
    <property type="entry name" value="P-loop containing nucleoside triphosphate hydrolases"/>
    <property type="match status" value="1"/>
</dbReference>
<dbReference type="PANTHER" id="PTHR11259">
    <property type="entry name" value="RAS-RELATED GTP BINDING RAG/GTR YEAST"/>
    <property type="match status" value="1"/>
</dbReference>
<dbReference type="GO" id="GO:0005634">
    <property type="term" value="C:nucleus"/>
    <property type="evidence" value="ECO:0007669"/>
    <property type="project" value="TreeGrafter"/>
</dbReference>
<dbReference type="PANTHER" id="PTHR11259:SF2">
    <property type="entry name" value="GH16429P"/>
    <property type="match status" value="1"/>
</dbReference>
<reference evidence="4" key="1">
    <citation type="submission" date="2021-01" db="EMBL/GenBank/DDBJ databases">
        <authorList>
            <person name="Corre E."/>
            <person name="Pelletier E."/>
            <person name="Niang G."/>
            <person name="Scheremetjew M."/>
            <person name="Finn R."/>
            <person name="Kale V."/>
            <person name="Holt S."/>
            <person name="Cochrane G."/>
            <person name="Meng A."/>
            <person name="Brown T."/>
            <person name="Cohen L."/>
        </authorList>
    </citation>
    <scope>NUCLEOTIDE SEQUENCE</scope>
    <source>
        <strain evidence="4">Pbaha01</strain>
    </source>
</reference>
<organism evidence="4">
    <name type="scientific">Pyrodinium bahamense</name>
    <dbReference type="NCBI Taxonomy" id="73915"/>
    <lineage>
        <taxon>Eukaryota</taxon>
        <taxon>Sar</taxon>
        <taxon>Alveolata</taxon>
        <taxon>Dinophyceae</taxon>
        <taxon>Gonyaulacales</taxon>
        <taxon>Pyrocystaceae</taxon>
        <taxon>Pyrodinium</taxon>
    </lineage>
</organism>
<gene>
    <name evidence="4" type="ORF">PBAH0796_LOCUS30100</name>
</gene>
<protein>
    <recommendedName>
        <fullName evidence="5">Ras-related GTP-binding protein</fullName>
    </recommendedName>
</protein>
<dbReference type="EMBL" id="HBEG01049378">
    <property type="protein sequence ID" value="CAD8386412.1"/>
    <property type="molecule type" value="Transcribed_RNA"/>
</dbReference>
<dbReference type="GO" id="GO:0003924">
    <property type="term" value="F:GTPase activity"/>
    <property type="evidence" value="ECO:0007669"/>
    <property type="project" value="TreeGrafter"/>
</dbReference>
<keyword evidence="3" id="KW-0342">GTP-binding</keyword>
<comment type="similarity">
    <text evidence="1">Belongs to the GTR/RAG GTP-binding protein family.</text>
</comment>
<accession>A0A7S0FXV5</accession>
<evidence type="ECO:0000256" key="1">
    <source>
        <dbReference type="ARBA" id="ARBA00007756"/>
    </source>
</evidence>
<dbReference type="AlphaFoldDB" id="A0A7S0FXV5"/>
<evidence type="ECO:0008006" key="5">
    <source>
        <dbReference type="Google" id="ProtNLM"/>
    </source>
</evidence>
<dbReference type="Gene3D" id="3.30.450.190">
    <property type="match status" value="1"/>
</dbReference>
<evidence type="ECO:0000256" key="2">
    <source>
        <dbReference type="ARBA" id="ARBA00022741"/>
    </source>
</evidence>
<dbReference type="GO" id="GO:0005764">
    <property type="term" value="C:lysosome"/>
    <property type="evidence" value="ECO:0007669"/>
    <property type="project" value="TreeGrafter"/>
</dbReference>
<evidence type="ECO:0000313" key="4">
    <source>
        <dbReference type="EMBL" id="CAD8386412.1"/>
    </source>
</evidence>
<dbReference type="Gene3D" id="3.40.50.300">
    <property type="entry name" value="P-loop containing nucleotide triphosphate hydrolases"/>
    <property type="match status" value="1"/>
</dbReference>
<keyword evidence="2" id="KW-0547">Nucleotide-binding</keyword>
<evidence type="ECO:0000256" key="3">
    <source>
        <dbReference type="ARBA" id="ARBA00023134"/>
    </source>
</evidence>